<name>A0A3B0MEK9_9GAMM</name>
<dbReference type="Pfam" id="PF09481">
    <property type="entry name" value="CRISPR_Cse1"/>
    <property type="match status" value="1"/>
</dbReference>
<dbReference type="AlphaFoldDB" id="A0A3B0MEK9"/>
<reference evidence="1" key="1">
    <citation type="submission" date="2018-04" db="EMBL/GenBank/DDBJ databases">
        <authorList>
            <person name="Go L.Y."/>
            <person name="Mitchell J.A."/>
        </authorList>
    </citation>
    <scope>NUCLEOTIDE SEQUENCE</scope>
    <source>
        <strain evidence="1">ARTV</strain>
    </source>
</reference>
<proteinExistence type="predicted"/>
<sequence>MGQLIPLCRFCLLVDEGLHYSDGIAQASHKEGMFDPSIAIDFSGKEVKVRWANPEKRPWRELTGLLSFIGQQKSPFDCIQLRLAISKALRQREDVAIWSGGLRVSSNAGEQYVSGFDDMVESLCWLNLDAFGKIWFDLLKIEMSELDKVAKILYGCVMSYAKELSIDGGNYAKRATHLFWQLCERQAQQLLDNCDKPDIRHQLRCQFARYSE</sequence>
<evidence type="ECO:0000313" key="1">
    <source>
        <dbReference type="EMBL" id="SSW94509.1"/>
    </source>
</evidence>
<dbReference type="InterPro" id="IPR013381">
    <property type="entry name" value="CRISPR-assoc_prot_Cse1"/>
</dbReference>
<protein>
    <submittedName>
        <fullName evidence="1">Uncharacterized protein</fullName>
    </submittedName>
</protein>
<accession>A0A3B0MEK9</accession>
<organism evidence="1">
    <name type="scientific">Arsenophonus endosymbiont of Trialeurodes vaporariorum</name>
    <dbReference type="NCBI Taxonomy" id="235567"/>
    <lineage>
        <taxon>Bacteria</taxon>
        <taxon>Pseudomonadati</taxon>
        <taxon>Pseudomonadota</taxon>
        <taxon>Gammaproteobacteria</taxon>
        <taxon>Enterobacterales</taxon>
        <taxon>Morganellaceae</taxon>
        <taxon>Arsenophonus</taxon>
    </lineage>
</organism>
<gene>
    <name evidence="1" type="ORF">ARTV_0024</name>
</gene>
<dbReference type="EMBL" id="UFQR01000001">
    <property type="protein sequence ID" value="SSW94509.1"/>
    <property type="molecule type" value="Genomic_DNA"/>
</dbReference>